<evidence type="ECO:0000259" key="2">
    <source>
        <dbReference type="Pfam" id="PF13635"/>
    </source>
</evidence>
<dbReference type="SUPFAM" id="SSF52540">
    <property type="entry name" value="P-loop containing nucleoside triphosphate hydrolases"/>
    <property type="match status" value="1"/>
</dbReference>
<protein>
    <recommendedName>
        <fullName evidence="5">AAA family ATPase</fullName>
    </recommendedName>
</protein>
<dbReference type="PANTHER" id="PTHR43566:SF2">
    <property type="entry name" value="DUF4143 DOMAIN-CONTAINING PROTEIN"/>
    <property type="match status" value="1"/>
</dbReference>
<feature type="domain" description="DUF4143" evidence="2">
    <location>
        <begin position="169"/>
        <end position="328"/>
    </location>
</feature>
<dbReference type="InterPro" id="IPR041682">
    <property type="entry name" value="AAA_14"/>
</dbReference>
<evidence type="ECO:0000313" key="3">
    <source>
        <dbReference type="EMBL" id="PIQ87422.1"/>
    </source>
</evidence>
<sequence>MRYIKRGLEKEIVNAARHFPALAVTGPRRAGKTCLLRHLFPKANYVLLEDTDLVGRIQSDPHGYLDDLERPVILDEIQNAPFLFPYIRTRIDQKPKRKGEWLLTGSQEAPLMQGVTESMSGRIALFQLLPFSYRERKQWDLLRGSFPEAVANPSIRNTWFRSYIQTYLERDVRQILAVRDLPTFRRFLTLLATKHGQVLNKTALASPLGLSVPTVTQWLNVLEMTSQILIVPPFYENFKKRLIKSPKIYWTDSGLVGFILGIENTRLLKRSPFYGALFEGFVASEVVKNQLAQGRPKELYYFRDEQGLEVDFVIPEGEALHLVEVKASSTVSPAAAKPLLKLAKSIRKRKVRCTVVHRKSKAGTPMHALTPGVRAFTVEEFLGT</sequence>
<evidence type="ECO:0000259" key="1">
    <source>
        <dbReference type="Pfam" id="PF13173"/>
    </source>
</evidence>
<dbReference type="AlphaFoldDB" id="A0A2H0LSN0"/>
<feature type="domain" description="AAA" evidence="1">
    <location>
        <begin position="20"/>
        <end position="135"/>
    </location>
</feature>
<name>A0A2H0LSN0_9BACT</name>
<proteinExistence type="predicted"/>
<dbReference type="Pfam" id="PF13173">
    <property type="entry name" value="AAA_14"/>
    <property type="match status" value="1"/>
</dbReference>
<comment type="caution">
    <text evidence="3">The sequence shown here is derived from an EMBL/GenBank/DDBJ whole genome shotgun (WGS) entry which is preliminary data.</text>
</comment>
<reference evidence="3 4" key="1">
    <citation type="submission" date="2017-09" db="EMBL/GenBank/DDBJ databases">
        <title>Depth-based differentiation of microbial function through sediment-hosted aquifers and enrichment of novel symbionts in the deep terrestrial subsurface.</title>
        <authorList>
            <person name="Probst A.J."/>
            <person name="Ladd B."/>
            <person name="Jarett J.K."/>
            <person name="Geller-Mcgrath D.E."/>
            <person name="Sieber C.M."/>
            <person name="Emerson J.B."/>
            <person name="Anantharaman K."/>
            <person name="Thomas B.C."/>
            <person name="Malmstrom R."/>
            <person name="Stieglmeier M."/>
            <person name="Klingl A."/>
            <person name="Woyke T."/>
            <person name="Ryan C.M."/>
            <person name="Banfield J.F."/>
        </authorList>
    </citation>
    <scope>NUCLEOTIDE SEQUENCE [LARGE SCALE GENOMIC DNA]</scope>
    <source>
        <strain evidence="3">CG11_big_fil_rev_8_21_14_0_20_45_26</strain>
    </source>
</reference>
<evidence type="ECO:0008006" key="5">
    <source>
        <dbReference type="Google" id="ProtNLM"/>
    </source>
</evidence>
<dbReference type="InterPro" id="IPR027417">
    <property type="entry name" value="P-loop_NTPase"/>
</dbReference>
<organism evidence="3 4">
    <name type="scientific">Candidatus Abzuiibacterium crystallinum</name>
    <dbReference type="NCBI Taxonomy" id="1974748"/>
    <lineage>
        <taxon>Bacteria</taxon>
        <taxon>Pseudomonadati</taxon>
        <taxon>Candidatus Omnitrophota</taxon>
        <taxon>Candidatus Abzuiibacterium</taxon>
    </lineage>
</organism>
<gene>
    <name evidence="3" type="ORF">COV74_00830</name>
</gene>
<accession>A0A2H0LSN0</accession>
<dbReference type="PANTHER" id="PTHR43566">
    <property type="entry name" value="CONSERVED PROTEIN"/>
    <property type="match status" value="1"/>
</dbReference>
<dbReference type="Pfam" id="PF13635">
    <property type="entry name" value="DUF4143"/>
    <property type="match status" value="1"/>
</dbReference>
<evidence type="ECO:0000313" key="4">
    <source>
        <dbReference type="Proteomes" id="UP000230859"/>
    </source>
</evidence>
<dbReference type="Proteomes" id="UP000230859">
    <property type="component" value="Unassembled WGS sequence"/>
</dbReference>
<dbReference type="InterPro" id="IPR025420">
    <property type="entry name" value="DUF4143"/>
</dbReference>
<dbReference type="EMBL" id="PCVY01000009">
    <property type="protein sequence ID" value="PIQ87422.1"/>
    <property type="molecule type" value="Genomic_DNA"/>
</dbReference>